<evidence type="ECO:0000256" key="3">
    <source>
        <dbReference type="RuleBase" id="RU003616"/>
    </source>
</evidence>
<feature type="region of interest" description="Disordered" evidence="4">
    <location>
        <begin position="141"/>
        <end position="191"/>
    </location>
</feature>
<reference evidence="6 7" key="1">
    <citation type="journal article" date="2018" name="Gigascience">
        <title>Genomes of trombidid mites reveal novel predicted allergens and laterally-transferred genes associated with secondary metabolism.</title>
        <authorList>
            <person name="Dong X."/>
            <person name="Chaisiri K."/>
            <person name="Xia D."/>
            <person name="Armstrong S.D."/>
            <person name="Fang Y."/>
            <person name="Donnelly M.J."/>
            <person name="Kadowaki T."/>
            <person name="McGarry J.W."/>
            <person name="Darby A.C."/>
            <person name="Makepeace B.L."/>
        </authorList>
    </citation>
    <scope>NUCLEOTIDE SEQUENCE [LARGE SCALE GENOMIC DNA]</scope>
    <source>
        <strain evidence="6">UoL-WK</strain>
    </source>
</reference>
<dbReference type="CDD" id="cd06526">
    <property type="entry name" value="metazoan_ACD"/>
    <property type="match status" value="1"/>
</dbReference>
<feature type="domain" description="SHSP" evidence="5">
    <location>
        <begin position="44"/>
        <end position="156"/>
    </location>
</feature>
<comment type="caution">
    <text evidence="6">The sequence shown here is derived from an EMBL/GenBank/DDBJ whole genome shotgun (WGS) entry which is preliminary data.</text>
</comment>
<evidence type="ECO:0000256" key="4">
    <source>
        <dbReference type="SAM" id="MobiDB-lite"/>
    </source>
</evidence>
<dbReference type="EMBL" id="NCKU01020300">
    <property type="protein sequence ID" value="RWR98615.1"/>
    <property type="molecule type" value="Genomic_DNA"/>
</dbReference>
<dbReference type="InterPro" id="IPR001436">
    <property type="entry name" value="Alpha-crystallin/sHSP_animal"/>
</dbReference>
<sequence length="191" mass="20828">MGLPAFDLCSQLTISEIIESLIAEYSRSGMDLNELLNQWPASSFGATGFSPRFKCGKKFKEASEDDFVIKVDCRHFEASELSLTLSDGNIVVVGKHDEKAEGNGFVKREFTRRYPIPGEVEIEELSSSLSDCGVLTIKAPKKRSSSKDKQIPIEVINDQRGGGKDNENEKSGAAKNGGDGGEANYDGKEQD</sequence>
<dbReference type="GO" id="GO:0051082">
    <property type="term" value="F:unfolded protein binding"/>
    <property type="evidence" value="ECO:0007669"/>
    <property type="project" value="TreeGrafter"/>
</dbReference>
<dbReference type="GO" id="GO:0009408">
    <property type="term" value="P:response to heat"/>
    <property type="evidence" value="ECO:0007669"/>
    <property type="project" value="TreeGrafter"/>
</dbReference>
<dbReference type="PRINTS" id="PR00299">
    <property type="entry name" value="ACRYSTALLIN"/>
</dbReference>
<dbReference type="InterPro" id="IPR002068">
    <property type="entry name" value="A-crystallin/Hsp20_dom"/>
</dbReference>
<keyword evidence="7" id="KW-1185">Reference proteome</keyword>
<dbReference type="GO" id="GO:0042026">
    <property type="term" value="P:protein refolding"/>
    <property type="evidence" value="ECO:0007669"/>
    <property type="project" value="TreeGrafter"/>
</dbReference>
<protein>
    <submittedName>
        <fullName evidence="6">Small heat shock protein-like protein</fullName>
    </submittedName>
</protein>
<feature type="compositionally biased region" description="Basic and acidic residues" evidence="4">
    <location>
        <begin position="161"/>
        <end position="172"/>
    </location>
</feature>
<name>A0A443Q6I5_9ACAR</name>
<dbReference type="OrthoDB" id="1431247at2759"/>
<evidence type="ECO:0000259" key="5">
    <source>
        <dbReference type="PROSITE" id="PS01031"/>
    </source>
</evidence>
<dbReference type="PROSITE" id="PS01031">
    <property type="entry name" value="SHSP"/>
    <property type="match status" value="1"/>
</dbReference>
<evidence type="ECO:0000256" key="2">
    <source>
        <dbReference type="PROSITE-ProRule" id="PRU00285"/>
    </source>
</evidence>
<dbReference type="Gene3D" id="2.60.40.790">
    <property type="match status" value="1"/>
</dbReference>
<dbReference type="Proteomes" id="UP000285301">
    <property type="component" value="Unassembled WGS sequence"/>
</dbReference>
<dbReference type="SUPFAM" id="SSF49764">
    <property type="entry name" value="HSP20-like chaperones"/>
    <property type="match status" value="1"/>
</dbReference>
<accession>A0A443Q6I5</accession>
<keyword evidence="1 6" id="KW-0346">Stress response</keyword>
<dbReference type="GO" id="GO:0005634">
    <property type="term" value="C:nucleus"/>
    <property type="evidence" value="ECO:0007669"/>
    <property type="project" value="TreeGrafter"/>
</dbReference>
<dbReference type="PANTHER" id="PTHR45640:SF13">
    <property type="entry name" value="HEAT SHOCK PROTEIN 22-RELATED"/>
    <property type="match status" value="1"/>
</dbReference>
<organism evidence="6 7">
    <name type="scientific">Dinothrombium tinctorium</name>
    <dbReference type="NCBI Taxonomy" id="1965070"/>
    <lineage>
        <taxon>Eukaryota</taxon>
        <taxon>Metazoa</taxon>
        <taxon>Ecdysozoa</taxon>
        <taxon>Arthropoda</taxon>
        <taxon>Chelicerata</taxon>
        <taxon>Arachnida</taxon>
        <taxon>Acari</taxon>
        <taxon>Acariformes</taxon>
        <taxon>Trombidiformes</taxon>
        <taxon>Prostigmata</taxon>
        <taxon>Anystina</taxon>
        <taxon>Parasitengona</taxon>
        <taxon>Trombidioidea</taxon>
        <taxon>Trombidiidae</taxon>
        <taxon>Dinothrombium</taxon>
    </lineage>
</organism>
<proteinExistence type="inferred from homology"/>
<evidence type="ECO:0000256" key="1">
    <source>
        <dbReference type="ARBA" id="ARBA00023016"/>
    </source>
</evidence>
<dbReference type="AlphaFoldDB" id="A0A443Q6I5"/>
<dbReference type="GO" id="GO:0005737">
    <property type="term" value="C:cytoplasm"/>
    <property type="evidence" value="ECO:0007669"/>
    <property type="project" value="TreeGrafter"/>
</dbReference>
<evidence type="ECO:0000313" key="7">
    <source>
        <dbReference type="Proteomes" id="UP000285301"/>
    </source>
</evidence>
<dbReference type="InterPro" id="IPR008978">
    <property type="entry name" value="HSP20-like_chaperone"/>
</dbReference>
<dbReference type="PANTHER" id="PTHR45640">
    <property type="entry name" value="HEAT SHOCK PROTEIN HSP-12.2-RELATED"/>
    <property type="match status" value="1"/>
</dbReference>
<dbReference type="STRING" id="1965070.A0A443Q6I5"/>
<gene>
    <name evidence="6" type="ORF">B4U79_09528</name>
</gene>
<dbReference type="Pfam" id="PF00011">
    <property type="entry name" value="HSP20"/>
    <property type="match status" value="1"/>
</dbReference>
<comment type="similarity">
    <text evidence="2 3">Belongs to the small heat shock protein (HSP20) family.</text>
</comment>
<evidence type="ECO:0000313" key="6">
    <source>
        <dbReference type="EMBL" id="RWR98615.1"/>
    </source>
</evidence>